<comment type="caution">
    <text evidence="2">The sequence shown here is derived from an EMBL/GenBank/DDBJ whole genome shotgun (WGS) entry which is preliminary data.</text>
</comment>
<dbReference type="EMBL" id="LDJG01000001">
    <property type="protein sequence ID" value="KRG60945.1"/>
    <property type="molecule type" value="Genomic_DNA"/>
</dbReference>
<name>A0ABR5NQ02_9GAMM</name>
<protein>
    <submittedName>
        <fullName evidence="2">Membrane protein</fullName>
    </submittedName>
</protein>
<feature type="transmembrane region" description="Helical" evidence="1">
    <location>
        <begin position="7"/>
        <end position="26"/>
    </location>
</feature>
<keyword evidence="1" id="KW-0812">Transmembrane</keyword>
<evidence type="ECO:0000256" key="1">
    <source>
        <dbReference type="SAM" id="Phobius"/>
    </source>
</evidence>
<sequence length="278" mass="29685">MQDRKAVWPWAVAGVLVLGGVAWWLFRDDLRTVATATSPFAAQPSAGGSRIVPPTGVPQDAPAMTTAPAGYPLPRDAAIDAALPSLDDSDARVREDLGTLFPEPVLALLLPDHLVQRLVTHIDNLTQASAPASALALRPVPGSLQVEGDAATGIAVASGNAARYAPYVTAFTAADADALAAAYMRLYPLVQQAYRELGHPGGHFNDRLVGVIDHLLQAPEPVQPPALERDERGRYRFVDPDLQARSIGQKALLRLDPEQARAVKRQLRAIRQAITRGG</sequence>
<gene>
    <name evidence="2" type="ORF">ABB22_00600</name>
</gene>
<dbReference type="Pfam" id="PF11219">
    <property type="entry name" value="DUF3014"/>
    <property type="match status" value="1"/>
</dbReference>
<dbReference type="RefSeq" id="WP_055767922.1">
    <property type="nucleotide sequence ID" value="NZ_LDJG01000001.1"/>
</dbReference>
<dbReference type="Proteomes" id="UP000050902">
    <property type="component" value="Unassembled WGS sequence"/>
</dbReference>
<keyword evidence="1" id="KW-1133">Transmembrane helix</keyword>
<evidence type="ECO:0000313" key="3">
    <source>
        <dbReference type="Proteomes" id="UP000050902"/>
    </source>
</evidence>
<accession>A0ABR5NQ02</accession>
<keyword evidence="1" id="KW-0472">Membrane</keyword>
<reference evidence="2 3" key="1">
    <citation type="submission" date="2015-05" db="EMBL/GenBank/DDBJ databases">
        <title>Genome sequencing and analysis of members of genus Stenotrophomonas.</title>
        <authorList>
            <person name="Patil P.P."/>
            <person name="Midha S."/>
            <person name="Patil P.B."/>
        </authorList>
    </citation>
    <scope>NUCLEOTIDE SEQUENCE [LARGE SCALE GENOMIC DNA]</scope>
    <source>
        <strain evidence="2 3">DSM 12575</strain>
    </source>
</reference>
<evidence type="ECO:0000313" key="2">
    <source>
        <dbReference type="EMBL" id="KRG60945.1"/>
    </source>
</evidence>
<keyword evidence="3" id="KW-1185">Reference proteome</keyword>
<organism evidence="2 3">
    <name type="scientific">Stenotrophomonas nitritireducens</name>
    <dbReference type="NCBI Taxonomy" id="83617"/>
    <lineage>
        <taxon>Bacteria</taxon>
        <taxon>Pseudomonadati</taxon>
        <taxon>Pseudomonadota</taxon>
        <taxon>Gammaproteobacteria</taxon>
        <taxon>Lysobacterales</taxon>
        <taxon>Lysobacteraceae</taxon>
        <taxon>Stenotrophomonas</taxon>
    </lineage>
</organism>
<proteinExistence type="predicted"/>
<dbReference type="InterPro" id="IPR021382">
    <property type="entry name" value="DUF3014"/>
</dbReference>